<keyword evidence="3" id="KW-0134">Cell wall</keyword>
<feature type="active site" evidence="8">
    <location>
        <position position="198"/>
    </location>
</feature>
<reference evidence="11" key="1">
    <citation type="submission" date="2016-06" db="EMBL/GenBank/DDBJ databases">
        <title>Parallel loss of symbiosis genes in relatives of nitrogen-fixing non-legume Parasponia.</title>
        <authorList>
            <person name="Van Velzen R."/>
            <person name="Holmer R."/>
            <person name="Bu F."/>
            <person name="Rutten L."/>
            <person name="Van Zeijl A."/>
            <person name="Liu W."/>
            <person name="Santuari L."/>
            <person name="Cao Q."/>
            <person name="Sharma T."/>
            <person name="Shen D."/>
            <person name="Roswanjaya Y."/>
            <person name="Wardhani T."/>
            <person name="Kalhor M.S."/>
            <person name="Jansen J."/>
            <person name="Van den Hoogen J."/>
            <person name="Gungor B."/>
            <person name="Hartog M."/>
            <person name="Hontelez J."/>
            <person name="Verver J."/>
            <person name="Yang W.-C."/>
            <person name="Schijlen E."/>
            <person name="Repin R."/>
            <person name="Schilthuizen M."/>
            <person name="Schranz E."/>
            <person name="Heidstra R."/>
            <person name="Miyata K."/>
            <person name="Fedorova E."/>
            <person name="Kohlen W."/>
            <person name="Bisseling T."/>
            <person name="Smit S."/>
            <person name="Geurts R."/>
        </authorList>
    </citation>
    <scope>NUCLEOTIDE SEQUENCE [LARGE SCALE GENOMIC DNA]</scope>
    <source>
        <strain evidence="11">cv. RG33-2</strain>
    </source>
</reference>
<dbReference type="OrthoDB" id="187139at2759"/>
<dbReference type="InterPro" id="IPR012334">
    <property type="entry name" value="Pectin_lyas_fold"/>
</dbReference>
<comment type="subcellular location">
    <subcellularLocation>
        <location evidence="1">Secreted</location>
        <location evidence="1">Cell wall</location>
    </subcellularLocation>
</comment>
<evidence type="ECO:0000256" key="3">
    <source>
        <dbReference type="ARBA" id="ARBA00022512"/>
    </source>
</evidence>
<keyword evidence="11" id="KW-1185">Reference proteome</keyword>
<dbReference type="Proteomes" id="UP000237000">
    <property type="component" value="Unassembled WGS sequence"/>
</dbReference>
<dbReference type="InterPro" id="IPR011050">
    <property type="entry name" value="Pectin_lyase_fold/virulence"/>
</dbReference>
<protein>
    <submittedName>
        <fullName evidence="10">Glycoside hydrolase</fullName>
    </submittedName>
</protein>
<evidence type="ECO:0000256" key="8">
    <source>
        <dbReference type="PROSITE-ProRule" id="PRU10052"/>
    </source>
</evidence>
<evidence type="ECO:0000256" key="5">
    <source>
        <dbReference type="ARBA" id="ARBA00022801"/>
    </source>
</evidence>
<dbReference type="GO" id="GO:0004650">
    <property type="term" value="F:polygalacturonase activity"/>
    <property type="evidence" value="ECO:0007669"/>
    <property type="project" value="InterPro"/>
</dbReference>
<dbReference type="Pfam" id="PF00295">
    <property type="entry name" value="Glyco_hydro_28"/>
    <property type="match status" value="1"/>
</dbReference>
<keyword evidence="7" id="KW-0961">Cell wall biogenesis/degradation</keyword>
<evidence type="ECO:0000256" key="7">
    <source>
        <dbReference type="ARBA" id="ARBA00023316"/>
    </source>
</evidence>
<gene>
    <name evidence="10" type="ORF">TorRG33x02_268260</name>
</gene>
<evidence type="ECO:0000256" key="9">
    <source>
        <dbReference type="RuleBase" id="RU361169"/>
    </source>
</evidence>
<dbReference type="InterPro" id="IPR006626">
    <property type="entry name" value="PbH1"/>
</dbReference>
<accession>A0A2P5CZ48</accession>
<keyword evidence="5 9" id="KW-0378">Hydrolase</keyword>
<dbReference type="AlphaFoldDB" id="A0A2P5CZ48"/>
<name>A0A2P5CZ48_TREOI</name>
<dbReference type="PANTHER" id="PTHR31375">
    <property type="match status" value="1"/>
</dbReference>
<dbReference type="InterPro" id="IPR000743">
    <property type="entry name" value="Glyco_hydro_28"/>
</dbReference>
<evidence type="ECO:0000256" key="4">
    <source>
        <dbReference type="ARBA" id="ARBA00022525"/>
    </source>
</evidence>
<proteinExistence type="inferred from homology"/>
<evidence type="ECO:0000313" key="11">
    <source>
        <dbReference type="Proteomes" id="UP000237000"/>
    </source>
</evidence>
<evidence type="ECO:0000256" key="6">
    <source>
        <dbReference type="ARBA" id="ARBA00023295"/>
    </source>
</evidence>
<evidence type="ECO:0000256" key="2">
    <source>
        <dbReference type="ARBA" id="ARBA00008834"/>
    </source>
</evidence>
<keyword evidence="6 9" id="KW-0326">Glycosidase</keyword>
<dbReference type="EMBL" id="JXTC01000313">
    <property type="protein sequence ID" value="PON66313.1"/>
    <property type="molecule type" value="Genomic_DNA"/>
</dbReference>
<keyword evidence="4" id="KW-0964">Secreted</keyword>
<dbReference type="FunFam" id="2.160.20.10:FF:000004">
    <property type="entry name" value="Pectin lyase-like superfamily protein"/>
    <property type="match status" value="1"/>
</dbReference>
<dbReference type="PROSITE" id="PS00502">
    <property type="entry name" value="POLYGALACTURONASE"/>
    <property type="match status" value="1"/>
</dbReference>
<evidence type="ECO:0000313" key="10">
    <source>
        <dbReference type="EMBL" id="PON66313.1"/>
    </source>
</evidence>
<dbReference type="InParanoid" id="A0A2P5CZ48"/>
<organism evidence="10 11">
    <name type="scientific">Trema orientale</name>
    <name type="common">Charcoal tree</name>
    <name type="synonym">Celtis orientalis</name>
    <dbReference type="NCBI Taxonomy" id="63057"/>
    <lineage>
        <taxon>Eukaryota</taxon>
        <taxon>Viridiplantae</taxon>
        <taxon>Streptophyta</taxon>
        <taxon>Embryophyta</taxon>
        <taxon>Tracheophyta</taxon>
        <taxon>Spermatophyta</taxon>
        <taxon>Magnoliopsida</taxon>
        <taxon>eudicotyledons</taxon>
        <taxon>Gunneridae</taxon>
        <taxon>Pentapetalae</taxon>
        <taxon>rosids</taxon>
        <taxon>fabids</taxon>
        <taxon>Rosales</taxon>
        <taxon>Cannabaceae</taxon>
        <taxon>Trema</taxon>
    </lineage>
</organism>
<sequence>MKTWVTACKKSAAAAKILIPKGTFLVGPVVFQGPCKSSEPIVIEVQGIVKATTDISEYSSPEWISFEQINGLVITGSGTFDGQGPKVWHYNDCKTNPDCQHLAASFKFNQVNHAIVEGITSLNSKWFHFFTYKSKNFTFNNVFITAPYNSPNTDGIHLSSTSSVNISNTVIATGDDCIAMAQDTHDILVTNVTCGPGHGISVGSLGKWPYDKGCTGILVKNCTLKNTTNGARIKTWSGPTSGEASNIVYENITMDNVKNPIIIDQNYGKYKSKPSKWKLSDIHFKNIRGTSVSKVSVSLGCSPLFPCEDVEMVDIDLTYSGAKFKTKTTDSVCANAKVKHSGLQNPVPCSGSGKIETEE</sequence>
<comment type="caution">
    <text evidence="10">The sequence shown here is derived from an EMBL/GenBank/DDBJ whole genome shotgun (WGS) entry which is preliminary data.</text>
</comment>
<dbReference type="STRING" id="63057.A0A2P5CZ48"/>
<dbReference type="GO" id="GO:0005975">
    <property type="term" value="P:carbohydrate metabolic process"/>
    <property type="evidence" value="ECO:0007669"/>
    <property type="project" value="InterPro"/>
</dbReference>
<dbReference type="Gene3D" id="2.160.20.10">
    <property type="entry name" value="Single-stranded right-handed beta-helix, Pectin lyase-like"/>
    <property type="match status" value="1"/>
</dbReference>
<dbReference type="SUPFAM" id="SSF51126">
    <property type="entry name" value="Pectin lyase-like"/>
    <property type="match status" value="1"/>
</dbReference>
<dbReference type="SMART" id="SM00710">
    <property type="entry name" value="PbH1"/>
    <property type="match status" value="5"/>
</dbReference>
<comment type="similarity">
    <text evidence="2 9">Belongs to the glycosyl hydrolase 28 family.</text>
</comment>
<evidence type="ECO:0000256" key="1">
    <source>
        <dbReference type="ARBA" id="ARBA00004191"/>
    </source>
</evidence>
<dbReference type="GO" id="GO:0071555">
    <property type="term" value="P:cell wall organization"/>
    <property type="evidence" value="ECO:0007669"/>
    <property type="project" value="UniProtKB-KW"/>
</dbReference>